<evidence type="ECO:0000313" key="2">
    <source>
        <dbReference type="EMBL" id="GFY94404.1"/>
    </source>
</evidence>
<evidence type="ECO:0000256" key="1">
    <source>
        <dbReference type="SAM" id="MobiDB-lite"/>
    </source>
</evidence>
<sequence>MVLENCPCPHHPTLPEQKPSSPIQPSPDQRDITVTATLRQSPFALEARCRSLVVDRRRAHHAMVLENCPCPHHPTLPEQKPSSPIQPLPDQREITVTSTLRQSPFALEARRRSLVVDRRRAHHAPLLENDSDSLLSFFLSPPAFHGYVRLN</sequence>
<feature type="region of interest" description="Disordered" evidence="1">
    <location>
        <begin position="1"/>
        <end position="29"/>
    </location>
</feature>
<gene>
    <name evidence="2" type="ORF">Acr_09g0008500</name>
</gene>
<name>A0A7J0F6T4_9ERIC</name>
<proteinExistence type="predicted"/>
<dbReference type="Proteomes" id="UP000585474">
    <property type="component" value="Unassembled WGS sequence"/>
</dbReference>
<accession>A0A7J0F6T4</accession>
<evidence type="ECO:0000313" key="3">
    <source>
        <dbReference type="Proteomes" id="UP000585474"/>
    </source>
</evidence>
<reference evidence="2 3" key="1">
    <citation type="submission" date="2019-07" db="EMBL/GenBank/DDBJ databases">
        <title>De Novo Assembly of kiwifruit Actinidia rufa.</title>
        <authorList>
            <person name="Sugita-Konishi S."/>
            <person name="Sato K."/>
            <person name="Mori E."/>
            <person name="Abe Y."/>
            <person name="Kisaki G."/>
            <person name="Hamano K."/>
            <person name="Suezawa K."/>
            <person name="Otani M."/>
            <person name="Fukuda T."/>
            <person name="Manabe T."/>
            <person name="Gomi K."/>
            <person name="Tabuchi M."/>
            <person name="Akimitsu K."/>
            <person name="Kataoka I."/>
        </authorList>
    </citation>
    <scope>NUCLEOTIDE SEQUENCE [LARGE SCALE GENOMIC DNA]</scope>
    <source>
        <strain evidence="3">cv. Fuchu</strain>
    </source>
</reference>
<dbReference type="EMBL" id="BJWL01000009">
    <property type="protein sequence ID" value="GFY94404.1"/>
    <property type="molecule type" value="Genomic_DNA"/>
</dbReference>
<keyword evidence="3" id="KW-1185">Reference proteome</keyword>
<comment type="caution">
    <text evidence="2">The sequence shown here is derived from an EMBL/GenBank/DDBJ whole genome shotgun (WGS) entry which is preliminary data.</text>
</comment>
<feature type="compositionally biased region" description="Polar residues" evidence="1">
    <location>
        <begin position="18"/>
        <end position="29"/>
    </location>
</feature>
<feature type="region of interest" description="Disordered" evidence="1">
    <location>
        <begin position="70"/>
        <end position="89"/>
    </location>
</feature>
<dbReference type="AlphaFoldDB" id="A0A7J0F6T4"/>
<protein>
    <submittedName>
        <fullName evidence="2">Uncharacterized protein</fullName>
    </submittedName>
</protein>
<organism evidence="2 3">
    <name type="scientific">Actinidia rufa</name>
    <dbReference type="NCBI Taxonomy" id="165716"/>
    <lineage>
        <taxon>Eukaryota</taxon>
        <taxon>Viridiplantae</taxon>
        <taxon>Streptophyta</taxon>
        <taxon>Embryophyta</taxon>
        <taxon>Tracheophyta</taxon>
        <taxon>Spermatophyta</taxon>
        <taxon>Magnoliopsida</taxon>
        <taxon>eudicotyledons</taxon>
        <taxon>Gunneridae</taxon>
        <taxon>Pentapetalae</taxon>
        <taxon>asterids</taxon>
        <taxon>Ericales</taxon>
        <taxon>Actinidiaceae</taxon>
        <taxon>Actinidia</taxon>
    </lineage>
</organism>